<evidence type="ECO:0000256" key="5">
    <source>
        <dbReference type="ARBA" id="ARBA00022989"/>
    </source>
</evidence>
<dbReference type="PROSITE" id="PS50192">
    <property type="entry name" value="T_SNARE"/>
    <property type="match status" value="1"/>
</dbReference>
<proteinExistence type="predicted"/>
<dbReference type="EMBL" id="FXLY01000002">
    <property type="protein sequence ID" value="SMN18883.1"/>
    <property type="molecule type" value="Genomic_DNA"/>
</dbReference>
<evidence type="ECO:0000256" key="9">
    <source>
        <dbReference type="SAM" id="Phobius"/>
    </source>
</evidence>
<reference evidence="11 12" key="1">
    <citation type="submission" date="2017-04" db="EMBL/GenBank/DDBJ databases">
        <authorList>
            <person name="Afonso C.L."/>
            <person name="Miller P.J."/>
            <person name="Scott M.A."/>
            <person name="Spackman E."/>
            <person name="Goraichik I."/>
            <person name="Dimitrov K.M."/>
            <person name="Suarez D.L."/>
            <person name="Swayne D.E."/>
        </authorList>
    </citation>
    <scope>NUCLEOTIDE SEQUENCE [LARGE SCALE GENOMIC DNA]</scope>
</reference>
<keyword evidence="6" id="KW-0333">Golgi apparatus</keyword>
<dbReference type="GO" id="GO:0000139">
    <property type="term" value="C:Golgi membrane"/>
    <property type="evidence" value="ECO:0007669"/>
    <property type="project" value="UniProtKB-SubCell"/>
</dbReference>
<evidence type="ECO:0000313" key="11">
    <source>
        <dbReference type="EMBL" id="SMN18883.1"/>
    </source>
</evidence>
<dbReference type="Proteomes" id="UP000196158">
    <property type="component" value="Unassembled WGS sequence"/>
</dbReference>
<dbReference type="OrthoDB" id="3063237at2759"/>
<sequence length="97" mass="11051">MSNSRYSQLENDNDQKLNTLANKLATFRNINEDINSQAVNDNALLGQISNSFDSLANNIRNTSHRLTRTLNAGNNIWKMVGLALLIFFIVYNLFKLF</sequence>
<dbReference type="PANTHER" id="PTHR12791">
    <property type="entry name" value="GOLGI SNARE BET1-RELATED"/>
    <property type="match status" value="1"/>
</dbReference>
<evidence type="ECO:0000259" key="10">
    <source>
        <dbReference type="PROSITE" id="PS50192"/>
    </source>
</evidence>
<gene>
    <name evidence="11" type="ORF">KASA_0Q14388G</name>
</gene>
<keyword evidence="4" id="KW-0653">Protein transport</keyword>
<feature type="domain" description="T-SNARE coiled-coil homology" evidence="10">
    <location>
        <begin position="7"/>
        <end position="69"/>
    </location>
</feature>
<comment type="subcellular location">
    <subcellularLocation>
        <location evidence="8">Endomembrane system</location>
        <topology evidence="8">Single-pass type IV membrane protein</topology>
    </subcellularLocation>
    <subcellularLocation>
        <location evidence="1">Golgi apparatus membrane</location>
    </subcellularLocation>
</comment>
<keyword evidence="2" id="KW-0813">Transport</keyword>
<dbReference type="InterPro" id="IPR000727">
    <property type="entry name" value="T_SNARE_dom"/>
</dbReference>
<keyword evidence="5 9" id="KW-1133">Transmembrane helix</keyword>
<dbReference type="InterPro" id="IPR039899">
    <property type="entry name" value="BET1_SNARE"/>
</dbReference>
<evidence type="ECO:0000256" key="3">
    <source>
        <dbReference type="ARBA" id="ARBA00022692"/>
    </source>
</evidence>
<organism evidence="11 12">
    <name type="scientific">Maudiozyma saulgeensis</name>
    <dbReference type="NCBI Taxonomy" id="1789683"/>
    <lineage>
        <taxon>Eukaryota</taxon>
        <taxon>Fungi</taxon>
        <taxon>Dikarya</taxon>
        <taxon>Ascomycota</taxon>
        <taxon>Saccharomycotina</taxon>
        <taxon>Saccharomycetes</taxon>
        <taxon>Saccharomycetales</taxon>
        <taxon>Saccharomycetaceae</taxon>
        <taxon>Maudiozyma</taxon>
    </lineage>
</organism>
<evidence type="ECO:0000256" key="4">
    <source>
        <dbReference type="ARBA" id="ARBA00022927"/>
    </source>
</evidence>
<name>A0A1X7QZK6_9SACH</name>
<evidence type="ECO:0000256" key="2">
    <source>
        <dbReference type="ARBA" id="ARBA00022448"/>
    </source>
</evidence>
<dbReference type="SUPFAM" id="SSF58038">
    <property type="entry name" value="SNARE fusion complex"/>
    <property type="match status" value="1"/>
</dbReference>
<feature type="transmembrane region" description="Helical" evidence="9">
    <location>
        <begin position="76"/>
        <end position="94"/>
    </location>
</feature>
<dbReference type="AlphaFoldDB" id="A0A1X7QZK6"/>
<protein>
    <submittedName>
        <fullName evidence="11">Similar to Saccharomyces cerevisiae YKL006C-A SFT1 Intra-Golgi v-SNARE, required for transport of proteins between an early and a later Golgi compartment</fullName>
    </submittedName>
</protein>
<dbReference type="GO" id="GO:0015031">
    <property type="term" value="P:protein transport"/>
    <property type="evidence" value="ECO:0007669"/>
    <property type="project" value="UniProtKB-KW"/>
</dbReference>
<keyword evidence="7 9" id="KW-0472">Membrane</keyword>
<evidence type="ECO:0000256" key="1">
    <source>
        <dbReference type="ARBA" id="ARBA00004394"/>
    </source>
</evidence>
<dbReference type="STRING" id="1789683.A0A1X7QZK6"/>
<accession>A0A1X7QZK6</accession>
<evidence type="ECO:0000256" key="7">
    <source>
        <dbReference type="ARBA" id="ARBA00023136"/>
    </source>
</evidence>
<evidence type="ECO:0000256" key="6">
    <source>
        <dbReference type="ARBA" id="ARBA00023034"/>
    </source>
</evidence>
<keyword evidence="3 9" id="KW-0812">Transmembrane</keyword>
<dbReference type="CDD" id="cd15853">
    <property type="entry name" value="SNARE_Bet1"/>
    <property type="match status" value="1"/>
</dbReference>
<evidence type="ECO:0000256" key="8">
    <source>
        <dbReference type="ARBA" id="ARBA00046280"/>
    </source>
</evidence>
<keyword evidence="12" id="KW-1185">Reference proteome</keyword>
<evidence type="ECO:0000313" key="12">
    <source>
        <dbReference type="Proteomes" id="UP000196158"/>
    </source>
</evidence>
<dbReference type="SMART" id="SM00397">
    <property type="entry name" value="t_SNARE"/>
    <property type="match status" value="1"/>
</dbReference>